<name>A0A174JL72_9FIRM</name>
<evidence type="ECO:0000259" key="2">
    <source>
        <dbReference type="Pfam" id="PF14297"/>
    </source>
</evidence>
<dbReference type="InterPro" id="IPR025400">
    <property type="entry name" value="Lin1244/Lin1753-like_N"/>
</dbReference>
<proteinExistence type="predicted"/>
<dbReference type="RefSeq" id="WP_055154728.1">
    <property type="nucleotide sequence ID" value="NZ_CYZU01000048.1"/>
</dbReference>
<dbReference type="STRING" id="39482.ERS852491_03925"/>
<dbReference type="Pfam" id="PF14297">
    <property type="entry name" value="Lin1244_N"/>
    <property type="match status" value="1"/>
</dbReference>
<dbReference type="AlphaFoldDB" id="A0A174JL72"/>
<dbReference type="Proteomes" id="UP000095544">
    <property type="component" value="Unassembled WGS sequence"/>
</dbReference>
<reference evidence="3 4" key="1">
    <citation type="submission" date="2015-09" db="EMBL/GenBank/DDBJ databases">
        <authorList>
            <consortium name="Pathogen Informatics"/>
        </authorList>
    </citation>
    <scope>NUCLEOTIDE SEQUENCE [LARGE SCALE GENOMIC DNA]</scope>
    <source>
        <strain evidence="3 4">2789STDY5834876</strain>
    </source>
</reference>
<dbReference type="OrthoDB" id="9803393at2"/>
<protein>
    <recommendedName>
        <fullName evidence="2">Lin1244/Lin1753-like N-terminal domain-containing protein</fullName>
    </recommendedName>
</protein>
<dbReference type="PANTHER" id="PTHR39196">
    <property type="entry name" value="PRIMOSOME, DNAD SUBUNIT"/>
    <property type="match status" value="1"/>
</dbReference>
<organism evidence="3 4">
    <name type="scientific">Faecalicatena contorta</name>
    <dbReference type="NCBI Taxonomy" id="39482"/>
    <lineage>
        <taxon>Bacteria</taxon>
        <taxon>Bacillati</taxon>
        <taxon>Bacillota</taxon>
        <taxon>Clostridia</taxon>
        <taxon>Lachnospirales</taxon>
        <taxon>Lachnospiraceae</taxon>
        <taxon>Faecalicatena</taxon>
    </lineage>
</organism>
<dbReference type="PANTHER" id="PTHR39196:SF1">
    <property type="entry name" value="PRIMOSOME, DNAD SUBUNIT"/>
    <property type="match status" value="1"/>
</dbReference>
<gene>
    <name evidence="3" type="ORF">ERS852491_03925</name>
</gene>
<accession>A0A174JL72</accession>
<evidence type="ECO:0000313" key="4">
    <source>
        <dbReference type="Proteomes" id="UP000095544"/>
    </source>
</evidence>
<feature type="domain" description="Lin1244/Lin1753-like N-terminal" evidence="2">
    <location>
        <begin position="19"/>
        <end position="107"/>
    </location>
</feature>
<feature type="region of interest" description="Disordered" evidence="1">
    <location>
        <begin position="156"/>
        <end position="179"/>
    </location>
</feature>
<sequence>MAGRPKKRIDYAGWSVDIFSNDTKIDKLLDAQGWVGFGIYFYLCQMAFGSEGYYYEWCYDLCATTARKMGGGVGAGTVKETVDYCLQIGLFDKRLFDGWGVLTSKGIQKSFLLVLKSKNRKGTEIYSELWLLDKNGKDYQDVVFVRKNKQKLEVNDDSLGENDNTLEVNDDSLGQKDSKVKDSKVNTVSKDTVRQTDVRRCVDAWNNLKSFGIKPVSKLTSGTKRYDSLIARIKQYGIDDVLKAIDKIKYSSFLQGRSSNRRQWTITFDWFVLPNNFPKVLDGNYDDANIVDPILKNTNTGGGRQGC</sequence>
<evidence type="ECO:0000256" key="1">
    <source>
        <dbReference type="SAM" id="MobiDB-lite"/>
    </source>
</evidence>
<dbReference type="EMBL" id="CYZU01000048">
    <property type="protein sequence ID" value="CUO98597.1"/>
    <property type="molecule type" value="Genomic_DNA"/>
</dbReference>
<evidence type="ECO:0000313" key="3">
    <source>
        <dbReference type="EMBL" id="CUO98597.1"/>
    </source>
</evidence>